<dbReference type="CDD" id="cd18793">
    <property type="entry name" value="SF2_C_SNF"/>
    <property type="match status" value="1"/>
</dbReference>
<keyword evidence="3" id="KW-0677">Repeat</keyword>
<dbReference type="OMA" id="AKESNIF"/>
<keyword evidence="5" id="KW-0378">Hydrolase</keyword>
<organism evidence="14 15">
    <name type="scientific">Ceratopteris richardii</name>
    <name type="common">Triangle waterfern</name>
    <dbReference type="NCBI Taxonomy" id="49495"/>
    <lineage>
        <taxon>Eukaryota</taxon>
        <taxon>Viridiplantae</taxon>
        <taxon>Streptophyta</taxon>
        <taxon>Embryophyta</taxon>
        <taxon>Tracheophyta</taxon>
        <taxon>Polypodiopsida</taxon>
        <taxon>Polypodiidae</taxon>
        <taxon>Polypodiales</taxon>
        <taxon>Pteridineae</taxon>
        <taxon>Pteridaceae</taxon>
        <taxon>Parkerioideae</taxon>
        <taxon>Ceratopteris</taxon>
    </lineage>
</organism>
<evidence type="ECO:0000256" key="8">
    <source>
        <dbReference type="ARBA" id="ARBA00023163"/>
    </source>
</evidence>
<dbReference type="GO" id="GO:0005524">
    <property type="term" value="F:ATP binding"/>
    <property type="evidence" value="ECO:0007669"/>
    <property type="project" value="UniProtKB-KW"/>
</dbReference>
<keyword evidence="2" id="KW-0934">Plastid</keyword>
<feature type="domain" description="Helicase ATP-binding" evidence="12">
    <location>
        <begin position="502"/>
        <end position="674"/>
    </location>
</feature>
<feature type="region of interest" description="Disordered" evidence="10">
    <location>
        <begin position="1509"/>
        <end position="1531"/>
    </location>
</feature>
<dbReference type="SMART" id="SM00298">
    <property type="entry name" value="CHROMO"/>
    <property type="match status" value="2"/>
</dbReference>
<dbReference type="GO" id="GO:0140658">
    <property type="term" value="F:ATP-dependent chromatin remodeler activity"/>
    <property type="evidence" value="ECO:0007669"/>
    <property type="project" value="TreeGrafter"/>
</dbReference>
<dbReference type="PROSITE" id="PS51194">
    <property type="entry name" value="HELICASE_CTER"/>
    <property type="match status" value="1"/>
</dbReference>
<keyword evidence="9" id="KW-0539">Nucleus</keyword>
<dbReference type="InterPro" id="IPR023779">
    <property type="entry name" value="Chromodomain_CS"/>
</dbReference>
<dbReference type="InterPro" id="IPR000330">
    <property type="entry name" value="SNF2_N"/>
</dbReference>
<dbReference type="SMART" id="SM00490">
    <property type="entry name" value="HELICc"/>
    <property type="match status" value="1"/>
</dbReference>
<feature type="region of interest" description="Disordered" evidence="10">
    <location>
        <begin position="1076"/>
        <end position="1114"/>
    </location>
</feature>
<name>A0A8T2V5H5_CERRI</name>
<dbReference type="Pfam" id="PF00385">
    <property type="entry name" value="Chromo"/>
    <property type="match status" value="1"/>
</dbReference>
<evidence type="ECO:0000256" key="1">
    <source>
        <dbReference type="ARBA" id="ARBA00004123"/>
    </source>
</evidence>
<dbReference type="GO" id="GO:0005634">
    <property type="term" value="C:nucleus"/>
    <property type="evidence" value="ECO:0007669"/>
    <property type="project" value="UniProtKB-SubCell"/>
</dbReference>
<evidence type="ECO:0000313" key="14">
    <source>
        <dbReference type="EMBL" id="KAH7441094.1"/>
    </source>
</evidence>
<feature type="compositionally biased region" description="Basic and acidic residues" evidence="10">
    <location>
        <begin position="1105"/>
        <end position="1114"/>
    </location>
</feature>
<dbReference type="GO" id="GO:0042393">
    <property type="term" value="F:histone binding"/>
    <property type="evidence" value="ECO:0007669"/>
    <property type="project" value="TreeGrafter"/>
</dbReference>
<dbReference type="OrthoDB" id="5857104at2759"/>
<keyword evidence="6" id="KW-0067">ATP-binding</keyword>
<dbReference type="EMBL" id="CM035408">
    <property type="protein sequence ID" value="KAH7441098.1"/>
    <property type="molecule type" value="Genomic_DNA"/>
</dbReference>
<comment type="subcellular location">
    <subcellularLocation>
        <location evidence="1">Nucleus</location>
    </subcellularLocation>
</comment>
<dbReference type="InterPro" id="IPR016197">
    <property type="entry name" value="Chromo-like_dom_sf"/>
</dbReference>
<dbReference type="Pfam" id="PF00176">
    <property type="entry name" value="SNF2-rel_dom"/>
    <property type="match status" value="1"/>
</dbReference>
<evidence type="ECO:0000256" key="5">
    <source>
        <dbReference type="ARBA" id="ARBA00022801"/>
    </source>
</evidence>
<dbReference type="InterPro" id="IPR014001">
    <property type="entry name" value="Helicase_ATP-bd"/>
</dbReference>
<feature type="region of interest" description="Disordered" evidence="10">
    <location>
        <begin position="1"/>
        <end position="168"/>
    </location>
</feature>
<evidence type="ECO:0000256" key="3">
    <source>
        <dbReference type="ARBA" id="ARBA00022737"/>
    </source>
</evidence>
<dbReference type="SUPFAM" id="SSF52540">
    <property type="entry name" value="P-loop containing nucleoside triphosphate hydrolases"/>
    <property type="match status" value="2"/>
</dbReference>
<comment type="caution">
    <text evidence="14">The sequence shown here is derived from an EMBL/GenBank/DDBJ whole genome shotgun (WGS) entry which is preliminary data.</text>
</comment>
<protein>
    <submittedName>
        <fullName evidence="14">Uncharacterized protein</fullName>
    </submittedName>
</protein>
<keyword evidence="8" id="KW-0804">Transcription</keyword>
<reference evidence="14" key="1">
    <citation type="submission" date="2021-08" db="EMBL/GenBank/DDBJ databases">
        <title>WGS assembly of Ceratopteris richardii.</title>
        <authorList>
            <person name="Marchant D.B."/>
            <person name="Chen G."/>
            <person name="Jenkins J."/>
            <person name="Shu S."/>
            <person name="Leebens-Mack J."/>
            <person name="Grimwood J."/>
            <person name="Schmutz J."/>
            <person name="Soltis P."/>
            <person name="Soltis D."/>
            <person name="Chen Z.-H."/>
        </authorList>
    </citation>
    <scope>NUCLEOTIDE SEQUENCE</scope>
    <source>
        <strain evidence="14">Whitten #5841</strain>
        <tissue evidence="14">Leaf</tissue>
    </source>
</reference>
<feature type="domain" description="Helicase C-terminal" evidence="13">
    <location>
        <begin position="814"/>
        <end position="983"/>
    </location>
</feature>
<dbReference type="InterPro" id="IPR027417">
    <property type="entry name" value="P-loop_NTPase"/>
</dbReference>
<accession>A0A8T2V5H5</accession>
<evidence type="ECO:0000256" key="7">
    <source>
        <dbReference type="ARBA" id="ARBA00023015"/>
    </source>
</evidence>
<dbReference type="SMART" id="SM00487">
    <property type="entry name" value="DEXDc"/>
    <property type="match status" value="1"/>
</dbReference>
<dbReference type="GO" id="GO:0000785">
    <property type="term" value="C:chromatin"/>
    <property type="evidence" value="ECO:0007669"/>
    <property type="project" value="TreeGrafter"/>
</dbReference>
<dbReference type="GO" id="GO:0003677">
    <property type="term" value="F:DNA binding"/>
    <property type="evidence" value="ECO:0007669"/>
    <property type="project" value="TreeGrafter"/>
</dbReference>
<gene>
    <name evidence="14" type="ORF">KP509_03G025400</name>
</gene>
<dbReference type="EMBL" id="CM035408">
    <property type="protein sequence ID" value="KAH7441094.1"/>
    <property type="molecule type" value="Genomic_DNA"/>
</dbReference>
<feature type="domain" description="Chromo" evidence="11">
    <location>
        <begin position="421"/>
        <end position="470"/>
    </location>
</feature>
<dbReference type="Proteomes" id="UP000825935">
    <property type="component" value="Chromosome 3"/>
</dbReference>
<dbReference type="Pfam" id="PF00271">
    <property type="entry name" value="Helicase_C"/>
    <property type="match status" value="1"/>
</dbReference>
<dbReference type="GO" id="GO:0003682">
    <property type="term" value="F:chromatin binding"/>
    <property type="evidence" value="ECO:0007669"/>
    <property type="project" value="TreeGrafter"/>
</dbReference>
<evidence type="ECO:0000256" key="10">
    <source>
        <dbReference type="SAM" id="MobiDB-lite"/>
    </source>
</evidence>
<keyword evidence="4" id="KW-0547">Nucleotide-binding</keyword>
<dbReference type="InterPro" id="IPR001650">
    <property type="entry name" value="Helicase_C-like"/>
</dbReference>
<dbReference type="PROSITE" id="PS00598">
    <property type="entry name" value="CHROMO_1"/>
    <property type="match status" value="1"/>
</dbReference>
<proteinExistence type="predicted"/>
<evidence type="ECO:0000259" key="12">
    <source>
        <dbReference type="PROSITE" id="PS51192"/>
    </source>
</evidence>
<evidence type="ECO:0000259" key="11">
    <source>
        <dbReference type="PROSITE" id="PS50013"/>
    </source>
</evidence>
<evidence type="ECO:0000256" key="2">
    <source>
        <dbReference type="ARBA" id="ARBA00022528"/>
    </source>
</evidence>
<feature type="region of interest" description="Disordered" evidence="10">
    <location>
        <begin position="224"/>
        <end position="265"/>
    </location>
</feature>
<dbReference type="GO" id="GO:0016887">
    <property type="term" value="F:ATP hydrolysis activity"/>
    <property type="evidence" value="ECO:0007669"/>
    <property type="project" value="TreeGrafter"/>
</dbReference>
<dbReference type="InterPro" id="IPR023780">
    <property type="entry name" value="Chromo_domain"/>
</dbReference>
<feature type="compositionally biased region" description="Basic and acidic residues" evidence="10">
    <location>
        <begin position="48"/>
        <end position="93"/>
    </location>
</feature>
<feature type="compositionally biased region" description="Basic and acidic residues" evidence="10">
    <location>
        <begin position="224"/>
        <end position="238"/>
    </location>
</feature>
<feature type="compositionally biased region" description="Basic residues" evidence="10">
    <location>
        <begin position="111"/>
        <end position="122"/>
    </location>
</feature>
<dbReference type="Gene3D" id="1.10.10.60">
    <property type="entry name" value="Homeodomain-like"/>
    <property type="match status" value="1"/>
</dbReference>
<dbReference type="PROSITE" id="PS51192">
    <property type="entry name" value="HELICASE_ATP_BIND_1"/>
    <property type="match status" value="1"/>
</dbReference>
<dbReference type="Gene3D" id="3.40.50.300">
    <property type="entry name" value="P-loop containing nucleotide triphosphate hydrolases"/>
    <property type="match status" value="1"/>
</dbReference>
<evidence type="ECO:0000256" key="6">
    <source>
        <dbReference type="ARBA" id="ARBA00022840"/>
    </source>
</evidence>
<dbReference type="InterPro" id="IPR000953">
    <property type="entry name" value="Chromo/chromo_shadow_dom"/>
</dbReference>
<keyword evidence="7" id="KW-0805">Transcription regulation</keyword>
<dbReference type="SUPFAM" id="SSF54160">
    <property type="entry name" value="Chromo domain-like"/>
    <property type="match status" value="2"/>
</dbReference>
<keyword evidence="15" id="KW-1185">Reference proteome</keyword>
<dbReference type="Gene3D" id="2.40.50.40">
    <property type="match status" value="1"/>
</dbReference>
<keyword evidence="2" id="KW-0150">Chloroplast</keyword>
<evidence type="ECO:0000313" key="15">
    <source>
        <dbReference type="Proteomes" id="UP000825935"/>
    </source>
</evidence>
<dbReference type="Gene3D" id="3.40.50.10810">
    <property type="entry name" value="Tandem AAA-ATPase domain"/>
    <property type="match status" value="1"/>
</dbReference>
<dbReference type="PROSITE" id="PS50013">
    <property type="entry name" value="CHROMO_2"/>
    <property type="match status" value="1"/>
</dbReference>
<dbReference type="PANTHER" id="PTHR45623:SF11">
    <property type="entry name" value="KISMET, ISOFORM C"/>
    <property type="match status" value="1"/>
</dbReference>
<evidence type="ECO:0000259" key="13">
    <source>
        <dbReference type="PROSITE" id="PS51194"/>
    </source>
</evidence>
<evidence type="ECO:0000256" key="4">
    <source>
        <dbReference type="ARBA" id="ARBA00022741"/>
    </source>
</evidence>
<feature type="compositionally biased region" description="Basic and acidic residues" evidence="10">
    <location>
        <begin position="1521"/>
        <end position="1531"/>
    </location>
</feature>
<dbReference type="InterPro" id="IPR049730">
    <property type="entry name" value="SNF2/RAD54-like_C"/>
</dbReference>
<evidence type="ECO:0000256" key="9">
    <source>
        <dbReference type="ARBA" id="ARBA00023242"/>
    </source>
</evidence>
<dbReference type="PANTHER" id="PTHR45623">
    <property type="entry name" value="CHROMODOMAIN-HELICASE-DNA-BINDING PROTEIN 3-RELATED-RELATED"/>
    <property type="match status" value="1"/>
</dbReference>
<feature type="compositionally biased region" description="Basic and acidic residues" evidence="10">
    <location>
        <begin position="123"/>
        <end position="146"/>
    </location>
</feature>
<sequence>MRLRERKKVNYGVDESDGEEEHAAAGRKSYASATIKNQDIDFSEDDDSTTHEEDKFSSGTDEKDSEVSSDHPKATKSMISKETDPSFDKVESNHDDEDEIESEYNSQSNHRQNRHMAGKKLRTRIDRTKKLNDSEDSSSRDSIRDSDTDEDLEAPLSDSSSPHCCKRRKGKTLDTSLNFPGYITEDEFRMEDCDASSFSVSPMPKYRRRLVKLVDRSNASSKYDMEKDSLCRSQEHPHASSFGTSDSGGGKGLNQGEHTSSDHVLVSSGETEMNFVVDTGNENEIKYLANVYVRRQRRRSKIREKCKSTAVVCKEPESPELRVDVFGLCIGGDEDNRPTVKKIGPVEKILSVKKKEMDSPIYCVKLSDKSYRNAVYVNESLLTKCYPQLLRHFWRRLTDLGREEGNVIEKEGSPAFNPAYVRVDRIIASEQRGRKRLFLVKWQGLSYSESTWEEEDALVYDKAAMKRFLQISSRGAPGSNTISFRDGRVLRGYQKEGVAWMDHNYRNSVNCILADEMGLGKTIQSVAMLQNLRVKWKVKGPFLVVAPVSTLGHWQREIESLTDMNCLVYAGSMDDRNVIKEYDFYTTSKSTDLKFNVLITGFEVLMKDHYFLSKQEWQYIIVDEAHRLKSKGSKTSRTLKEMSVKKGGLLLLTGTPVQNNTKEIFSLLNILDSDKFNSEEEFMEKYGDIKNVEQVRDLQENVLKPRLLRRMKEDVEKSIPLKEETIIWVELTKDQRNYYKAIYENRISDLLKGSQSSNIPNLRNVAMELRKLCNHPFLCDGLEEHLASKNGQKVQERQQGSGDILCQGSGKMLLLDKLLPMLKDAGRRVLIFSQFTLMLDLLEDYLNAKKYSYERIDGKIRGSDRQAAIDRYSATGSETFVFLLSTRAGGLGITLTAADTCVIYDSDWNPQNDLQAMARCHRIGQTKDVKIYRLITRNTYEQHLFECSSRKYGLDEAILGNFLGSNMETEHTKNIEILLKRGAYDMLKEDGEAEAAAFHAQNIDQILEQRTQQRVIGGRANNTFSVATFVSNVEAEPEDSHDSEKDPIANTDSSHFWQELLPEAYQLSLASEKPKAVISQGTRRRAQVNYKERKEFSDDEGSSEEEIKSESKKRTSASRRDRDFFVEDGLKQWTEKEVKRLETRLIMLGKGREEQLMIEAELEHHGISEVQQAVDVLVRLFQFFEEKERRSTIVKGTEVKNKESDILPTKFDGVSNQPQDLKKITDTLAQYAQDSDWPKIPPFIQKALTSPYFLLRIQKNASRYLQTLHERDVLANALSDPSFSMAPISRSKKLPHWWGDVEDLHLMKGALKHGHKEFSKIREDPSLCFSARLNALNSQQVSASEMETQRAEEHDYWPHDSVLFMRLKKIIECLPNGLSEREIKRRAAVAEAARKRWWLAKQSQEAIMPDTLQRGFIAYVDGIRYEQSELKPVSNNTGFYVTGVETISAEHNIYQPHGIHAISAEHYVHHPSGPILEQHVTSSQQTHSMDTLMPHAVYFKQQDVKQSLNSKRMPDSLLNDISKKSRSDAEL</sequence>
<dbReference type="InterPro" id="IPR038718">
    <property type="entry name" value="SNF2-like_sf"/>
</dbReference>